<dbReference type="Pfam" id="PF22741">
    <property type="entry name" value="PTP-NADK"/>
    <property type="match status" value="1"/>
</dbReference>
<name>A0ABS8NSV4_9XANT</name>
<protein>
    <submittedName>
        <fullName evidence="4">Protein tyrosine phosphatase family protein</fullName>
    </submittedName>
</protein>
<evidence type="ECO:0000256" key="1">
    <source>
        <dbReference type="SAM" id="MobiDB-lite"/>
    </source>
</evidence>
<organism evidence="4 5">
    <name type="scientific">Xanthomonas melonis</name>
    <dbReference type="NCBI Taxonomy" id="56456"/>
    <lineage>
        <taxon>Bacteria</taxon>
        <taxon>Pseudomonadati</taxon>
        <taxon>Pseudomonadota</taxon>
        <taxon>Gammaproteobacteria</taxon>
        <taxon>Lysobacterales</taxon>
        <taxon>Lysobacteraceae</taxon>
        <taxon>Xanthomonas</taxon>
    </lineage>
</organism>
<evidence type="ECO:0000313" key="5">
    <source>
        <dbReference type="Proteomes" id="UP001430396"/>
    </source>
</evidence>
<dbReference type="InterPro" id="IPR029021">
    <property type="entry name" value="Prot-tyrosine_phosphatase-like"/>
</dbReference>
<sequence length="165" mass="17822">MRRRMRHALWMIALLGDVAAAQTAPAWIRHDVLTSGQPTPAQLRAAAADGVTTVIDLRAPDEPRGYDEARVAESLGLRYVRLPIRNADALTPEAVRALRRSLNQQSRGQVLLHCASGNRVGALVALLAARDGASTDQALQLGRNAGMQPSLEPAVRRQLDAAPQR</sequence>
<dbReference type="Proteomes" id="UP001430396">
    <property type="component" value="Unassembled WGS sequence"/>
</dbReference>
<keyword evidence="5" id="KW-1185">Reference proteome</keyword>
<feature type="domain" description="DSP-PTPase phosphatase fused to NAD+ Kinase" evidence="3">
    <location>
        <begin position="32"/>
        <end position="141"/>
    </location>
</feature>
<feature type="region of interest" description="Disordered" evidence="1">
    <location>
        <begin position="143"/>
        <end position="165"/>
    </location>
</feature>
<dbReference type="InterPro" id="IPR055214">
    <property type="entry name" value="PTP-NADK"/>
</dbReference>
<evidence type="ECO:0000256" key="2">
    <source>
        <dbReference type="SAM" id="SignalP"/>
    </source>
</evidence>
<feature type="signal peptide" evidence="2">
    <location>
        <begin position="1"/>
        <end position="26"/>
    </location>
</feature>
<dbReference type="CDD" id="cd14503">
    <property type="entry name" value="PTP-bact"/>
    <property type="match status" value="1"/>
</dbReference>
<reference evidence="4" key="1">
    <citation type="submission" date="2021-02" db="EMBL/GenBank/DDBJ databases">
        <title>Copper resistance gene diversity in local Xanthomonas species at agrochemical polluted sites in Trinidad, Trinidad and Tobago.</title>
        <authorList>
            <person name="Ramnarine S.D.B.J."/>
            <person name="Ramsubhag A."/>
            <person name="Jayaraman J."/>
        </authorList>
    </citation>
    <scope>NUCLEOTIDE SEQUENCE</scope>
    <source>
        <strain evidence="4">CaNP6A</strain>
    </source>
</reference>
<gene>
    <name evidence="4" type="ORF">JWH11_06760</name>
</gene>
<dbReference type="SUPFAM" id="SSF52799">
    <property type="entry name" value="(Phosphotyrosine protein) phosphatases II"/>
    <property type="match status" value="1"/>
</dbReference>
<dbReference type="Gene3D" id="3.90.190.10">
    <property type="entry name" value="Protein tyrosine phosphatase superfamily"/>
    <property type="match status" value="1"/>
</dbReference>
<keyword evidence="2" id="KW-0732">Signal</keyword>
<proteinExistence type="predicted"/>
<evidence type="ECO:0000313" key="4">
    <source>
        <dbReference type="EMBL" id="MCD0266143.1"/>
    </source>
</evidence>
<evidence type="ECO:0000259" key="3">
    <source>
        <dbReference type="Pfam" id="PF22741"/>
    </source>
</evidence>
<feature type="chain" id="PRO_5045880978" evidence="2">
    <location>
        <begin position="27"/>
        <end position="165"/>
    </location>
</feature>
<dbReference type="EMBL" id="JAFFQI010000185">
    <property type="protein sequence ID" value="MCD0266143.1"/>
    <property type="molecule type" value="Genomic_DNA"/>
</dbReference>
<comment type="caution">
    <text evidence="4">The sequence shown here is derived from an EMBL/GenBank/DDBJ whole genome shotgun (WGS) entry which is preliminary data.</text>
</comment>
<accession>A0ABS8NSV4</accession>